<evidence type="ECO:0000313" key="1">
    <source>
        <dbReference type="EMBL" id="OQR91899.1"/>
    </source>
</evidence>
<dbReference type="AlphaFoldDB" id="A0A1V9Z1K7"/>
<organism evidence="1 2">
    <name type="scientific">Thraustotheca clavata</name>
    <dbReference type="NCBI Taxonomy" id="74557"/>
    <lineage>
        <taxon>Eukaryota</taxon>
        <taxon>Sar</taxon>
        <taxon>Stramenopiles</taxon>
        <taxon>Oomycota</taxon>
        <taxon>Saprolegniomycetes</taxon>
        <taxon>Saprolegniales</taxon>
        <taxon>Achlyaceae</taxon>
        <taxon>Thraustotheca</taxon>
    </lineage>
</organism>
<protein>
    <submittedName>
        <fullName evidence="1">Uncharacterized protein</fullName>
    </submittedName>
</protein>
<gene>
    <name evidence="1" type="ORF">THRCLA_22427</name>
</gene>
<reference evidence="1 2" key="1">
    <citation type="journal article" date="2014" name="Genome Biol. Evol.">
        <title>The secreted proteins of Achlya hypogyna and Thraustotheca clavata identify the ancestral oomycete secretome and reveal gene acquisitions by horizontal gene transfer.</title>
        <authorList>
            <person name="Misner I."/>
            <person name="Blouin N."/>
            <person name="Leonard G."/>
            <person name="Richards T.A."/>
            <person name="Lane C.E."/>
        </authorList>
    </citation>
    <scope>NUCLEOTIDE SEQUENCE [LARGE SCALE GENOMIC DNA]</scope>
    <source>
        <strain evidence="1 2">ATCC 34112</strain>
    </source>
</reference>
<dbReference type="InterPro" id="IPR015422">
    <property type="entry name" value="PyrdxlP-dep_Trfase_small"/>
</dbReference>
<proteinExistence type="predicted"/>
<accession>A0A1V9Z1K7</accession>
<name>A0A1V9Z1K7_9STRA</name>
<sequence length="111" mass="12601">MIDTTILELCYVFCDCDSDVVGGPQLYLRFLQAKSDSFVQYQKHVLANSKAVANSLMDNHLCSVNLKASKKLTQIATQERKKITFQLEISFLPYNVVKELKELATPFEHGK</sequence>
<dbReference type="Gene3D" id="3.90.1150.10">
    <property type="entry name" value="Aspartate Aminotransferase, domain 1"/>
    <property type="match status" value="1"/>
</dbReference>
<keyword evidence="2" id="KW-1185">Reference proteome</keyword>
<evidence type="ECO:0000313" key="2">
    <source>
        <dbReference type="Proteomes" id="UP000243217"/>
    </source>
</evidence>
<dbReference type="EMBL" id="JNBS01002379">
    <property type="protein sequence ID" value="OQR91899.1"/>
    <property type="molecule type" value="Genomic_DNA"/>
</dbReference>
<dbReference type="Proteomes" id="UP000243217">
    <property type="component" value="Unassembled WGS sequence"/>
</dbReference>
<comment type="caution">
    <text evidence="1">The sequence shown here is derived from an EMBL/GenBank/DDBJ whole genome shotgun (WGS) entry which is preliminary data.</text>
</comment>